<dbReference type="InterPro" id="IPR014917">
    <property type="entry name" value="DUF1800"/>
</dbReference>
<dbReference type="AlphaFoldDB" id="A0A430RFB5"/>
<evidence type="ECO:0000313" key="2">
    <source>
        <dbReference type="EMBL" id="RTI48430.1"/>
    </source>
</evidence>
<dbReference type="EMBL" id="PEMW01000458">
    <property type="protein sequence ID" value="RTI48430.1"/>
    <property type="molecule type" value="Genomic_DNA"/>
</dbReference>
<dbReference type="Pfam" id="PF08811">
    <property type="entry name" value="DUF1800"/>
    <property type="match status" value="1"/>
</dbReference>
<accession>A0A430RFB5</accession>
<protein>
    <submittedName>
        <fullName evidence="1">Uncharacterized protein</fullName>
    </submittedName>
</protein>
<evidence type="ECO:0000313" key="1">
    <source>
        <dbReference type="EMBL" id="RTH06391.1"/>
    </source>
</evidence>
<gene>
    <name evidence="2" type="ORF">CSW14_12620</name>
    <name evidence="1" type="ORF">CSW45_01850</name>
</gene>
<evidence type="ECO:0000313" key="4">
    <source>
        <dbReference type="Proteomes" id="UP000287467"/>
    </source>
</evidence>
<reference evidence="3 4" key="1">
    <citation type="journal article" date="2019" name="Extremophiles">
        <title>Biogeography of thermophiles and predominance of Thermus scotoductus in domestic water heaters.</title>
        <authorList>
            <person name="Wilpiszeski R.L."/>
            <person name="Zhang Z."/>
            <person name="House C.H."/>
        </authorList>
    </citation>
    <scope>NUCLEOTIDE SEQUENCE [LARGE SCALE GENOMIC DNA]</scope>
    <source>
        <strain evidence="2 4">1_S1</strain>
        <strain evidence="1 3">32_S32</strain>
    </source>
</reference>
<dbReference type="Proteomes" id="UP000287467">
    <property type="component" value="Unassembled WGS sequence"/>
</dbReference>
<proteinExistence type="predicted"/>
<evidence type="ECO:0000313" key="3">
    <source>
        <dbReference type="Proteomes" id="UP000286910"/>
    </source>
</evidence>
<organism evidence="1 3">
    <name type="scientific">Thermus scotoductus</name>
    <dbReference type="NCBI Taxonomy" id="37636"/>
    <lineage>
        <taxon>Bacteria</taxon>
        <taxon>Thermotogati</taxon>
        <taxon>Deinococcota</taxon>
        <taxon>Deinococci</taxon>
        <taxon>Thermales</taxon>
        <taxon>Thermaceae</taxon>
        <taxon>Thermus</taxon>
    </lineage>
</organism>
<dbReference type="Proteomes" id="UP000286910">
    <property type="component" value="Unassembled WGS sequence"/>
</dbReference>
<name>A0A430RFB5_THESC</name>
<comment type="caution">
    <text evidence="1">The sequence shown here is derived from an EMBL/GenBank/DDBJ whole genome shotgun (WGS) entry which is preliminary data.</text>
</comment>
<dbReference type="EMBL" id="PELR01000036">
    <property type="protein sequence ID" value="RTH06391.1"/>
    <property type="molecule type" value="Genomic_DNA"/>
</dbReference>
<sequence length="76" mass="8604">MGTYSVDEKALKAGKPRFLFRKAWHDPGKKRFLGREVEGGDEVLEILADHPATYGRLARKLLAYYFAPDPEPALEV</sequence>
<dbReference type="RefSeq" id="WP_126177568.1">
    <property type="nucleotide sequence ID" value="NZ_PEMO01000239.1"/>
</dbReference>